<name>A0ABS7KAL4_9BACI</name>
<evidence type="ECO:0000313" key="2">
    <source>
        <dbReference type="Proteomes" id="UP000769780"/>
    </source>
</evidence>
<dbReference type="InterPro" id="IPR043129">
    <property type="entry name" value="ATPase_NBD"/>
</dbReference>
<reference evidence="1 2" key="1">
    <citation type="submission" date="2020-07" db="EMBL/GenBank/DDBJ databases">
        <title>Fungal Genomes of the International Space Station.</title>
        <authorList>
            <person name="Seuylemezian A."/>
            <person name="Singh N.K."/>
            <person name="Wood J."/>
            <person name="Venkateswaran K."/>
        </authorList>
    </citation>
    <scope>NUCLEOTIDE SEQUENCE [LARGE SCALE GENOMIC DNA]</scope>
    <source>
        <strain evidence="1 2">PL-B2</strain>
    </source>
</reference>
<dbReference type="EMBL" id="JACWFH010000031">
    <property type="protein sequence ID" value="MBY0099121.1"/>
    <property type="molecule type" value="Genomic_DNA"/>
</dbReference>
<dbReference type="Pfam" id="PF11104">
    <property type="entry name" value="PilM_2"/>
    <property type="match status" value="1"/>
</dbReference>
<accession>A0ABS7KAL4</accession>
<sequence length="330" mass="38409">MALPLIALKSRPVEIVINDHSIRYIELKNGQDSLPLKWGERFLPPGIVKEGKIIDQETLKIILEECIDVWKIKRRKVRFLVPDPFVTIRKVPIPADVEIDEIEGYLYLEIGESVHLPFEDPVFDYIVLPQQEEKREILLFAAHREHILGYSELFSSVKLSPEAADMSSLALYRLYHQFAKKPGNENLFIIQYDLDLVTMSIFENEIPFFTRHHQLSFDHKQWNTQVGRSGFQQFTFIGDETQFMEQFEEVTKEINMMIDFYQFSLNQGKNELSKILLIGDHPLLKRIIVELQSRLEIPVNMLHNNDIPTVKNKPLPASHYLALGLALKEV</sequence>
<organism evidence="1 2">
    <name type="scientific">Mesobacillus maritimus</name>
    <dbReference type="NCBI Taxonomy" id="1643336"/>
    <lineage>
        <taxon>Bacteria</taxon>
        <taxon>Bacillati</taxon>
        <taxon>Bacillota</taxon>
        <taxon>Bacilli</taxon>
        <taxon>Bacillales</taxon>
        <taxon>Bacillaceae</taxon>
        <taxon>Mesobacillus</taxon>
    </lineage>
</organism>
<dbReference type="Gene3D" id="3.30.1490.300">
    <property type="match status" value="1"/>
</dbReference>
<dbReference type="InterPro" id="IPR005883">
    <property type="entry name" value="PilM"/>
</dbReference>
<evidence type="ECO:0000313" key="1">
    <source>
        <dbReference type="EMBL" id="MBY0099121.1"/>
    </source>
</evidence>
<dbReference type="Proteomes" id="UP000769780">
    <property type="component" value="Unassembled WGS sequence"/>
</dbReference>
<dbReference type="PANTHER" id="PTHR32432">
    <property type="entry name" value="CELL DIVISION PROTEIN FTSA-RELATED"/>
    <property type="match status" value="1"/>
</dbReference>
<proteinExistence type="predicted"/>
<gene>
    <name evidence="1" type="primary">pilM</name>
    <name evidence="1" type="ORF">H0185_20335</name>
</gene>
<dbReference type="InterPro" id="IPR050696">
    <property type="entry name" value="FtsA/MreB"/>
</dbReference>
<dbReference type="PANTHER" id="PTHR32432:SF3">
    <property type="entry name" value="ETHANOLAMINE UTILIZATION PROTEIN EUTJ"/>
    <property type="match status" value="1"/>
</dbReference>
<dbReference type="Gene3D" id="3.30.420.40">
    <property type="match status" value="2"/>
</dbReference>
<comment type="caution">
    <text evidence="1">The sequence shown here is derived from an EMBL/GenBank/DDBJ whole genome shotgun (WGS) entry which is preliminary data.</text>
</comment>
<dbReference type="SUPFAM" id="SSF53067">
    <property type="entry name" value="Actin-like ATPase domain"/>
    <property type="match status" value="1"/>
</dbReference>
<protein>
    <submittedName>
        <fullName evidence="1">Pilus assembly protein PilM</fullName>
    </submittedName>
</protein>
<dbReference type="RefSeq" id="WP_221875330.1">
    <property type="nucleotide sequence ID" value="NZ_JACWFH010000031.1"/>
</dbReference>
<keyword evidence="2" id="KW-1185">Reference proteome</keyword>